<evidence type="ECO:0000259" key="7">
    <source>
        <dbReference type="PROSITE" id="PS51093"/>
    </source>
</evidence>
<evidence type="ECO:0000256" key="5">
    <source>
        <dbReference type="ARBA" id="ARBA00022683"/>
    </source>
</evidence>
<dbReference type="InterPro" id="IPR011055">
    <property type="entry name" value="Dup_hybrid_motif"/>
</dbReference>
<name>A0ABS4FV68_9BACL</name>
<dbReference type="Proteomes" id="UP001519272">
    <property type="component" value="Unassembled WGS sequence"/>
</dbReference>
<dbReference type="NCBIfam" id="TIGR00830">
    <property type="entry name" value="PTBA"/>
    <property type="match status" value="1"/>
</dbReference>
<dbReference type="InterPro" id="IPR001127">
    <property type="entry name" value="PTS_EIIA_1_perm"/>
</dbReference>
<evidence type="ECO:0000256" key="3">
    <source>
        <dbReference type="ARBA" id="ARBA00022597"/>
    </source>
</evidence>
<keyword evidence="4" id="KW-0808">Transferase</keyword>
<organism evidence="8 9">
    <name type="scientific">Paenibacillus turicensis</name>
    <dbReference type="NCBI Taxonomy" id="160487"/>
    <lineage>
        <taxon>Bacteria</taxon>
        <taxon>Bacillati</taxon>
        <taxon>Bacillota</taxon>
        <taxon>Bacilli</taxon>
        <taxon>Bacillales</taxon>
        <taxon>Paenibacillaceae</taxon>
        <taxon>Paenibacillus</taxon>
    </lineage>
</organism>
<feature type="domain" description="PTS EIIA type-1" evidence="7">
    <location>
        <begin position="61"/>
        <end position="165"/>
    </location>
</feature>
<comment type="caution">
    <text evidence="8">The sequence shown here is derived from an EMBL/GenBank/DDBJ whole genome shotgun (WGS) entry which is preliminary data.</text>
</comment>
<sequence length="193" mass="20736">MRSHSDAEHSNQKKGGFNKLINKILNKSQKQEVVIQEPVDVEEIVISPMKGRVVPLSTVEDEAFSSGALGKGVAIIPTEGKVFAPISGTLTNVFPTGHALGITSNSGVEILIHVGQDTVKLKGKHFTPRAVQGHSVKKGDLLLEFDVEAIQAAGFNLTTPIIISNTADVSKVENTKTENSDIDFKEQLIKVTV</sequence>
<keyword evidence="5" id="KW-0598">Phosphotransferase system</keyword>
<protein>
    <submittedName>
        <fullName evidence="8">PTS system beta-glucosides-specific IIC component</fullName>
    </submittedName>
</protein>
<dbReference type="SUPFAM" id="SSF51261">
    <property type="entry name" value="Duplicated hybrid motif"/>
    <property type="match status" value="1"/>
</dbReference>
<comment type="subcellular location">
    <subcellularLocation>
        <location evidence="1">Cytoplasm</location>
    </subcellularLocation>
</comment>
<keyword evidence="3" id="KW-0762">Sugar transport</keyword>
<proteinExistence type="predicted"/>
<evidence type="ECO:0000256" key="2">
    <source>
        <dbReference type="ARBA" id="ARBA00022448"/>
    </source>
</evidence>
<evidence type="ECO:0000256" key="4">
    <source>
        <dbReference type="ARBA" id="ARBA00022679"/>
    </source>
</evidence>
<dbReference type="PANTHER" id="PTHR45008:SF1">
    <property type="entry name" value="PTS SYSTEM GLUCOSE-SPECIFIC EIIA COMPONENT"/>
    <property type="match status" value="1"/>
</dbReference>
<reference evidence="8 9" key="1">
    <citation type="submission" date="2021-03" db="EMBL/GenBank/DDBJ databases">
        <title>Genomic Encyclopedia of Type Strains, Phase IV (KMG-IV): sequencing the most valuable type-strain genomes for metagenomic binning, comparative biology and taxonomic classification.</title>
        <authorList>
            <person name="Goeker M."/>
        </authorList>
    </citation>
    <scope>NUCLEOTIDE SEQUENCE [LARGE SCALE GENOMIC DNA]</scope>
    <source>
        <strain evidence="8 9">DSM 14349</strain>
    </source>
</reference>
<dbReference type="Pfam" id="PF00358">
    <property type="entry name" value="PTS_EIIA_1"/>
    <property type="match status" value="1"/>
</dbReference>
<dbReference type="EMBL" id="JAGGKG010000015">
    <property type="protein sequence ID" value="MBP1906470.1"/>
    <property type="molecule type" value="Genomic_DNA"/>
</dbReference>
<dbReference type="InterPro" id="IPR050890">
    <property type="entry name" value="PTS_EIIA_component"/>
</dbReference>
<keyword evidence="9" id="KW-1185">Reference proteome</keyword>
<keyword evidence="2" id="KW-0813">Transport</keyword>
<evidence type="ECO:0000256" key="6">
    <source>
        <dbReference type="ARBA" id="ARBA00022777"/>
    </source>
</evidence>
<dbReference type="Gene3D" id="2.70.70.10">
    <property type="entry name" value="Glucose Permease (Domain IIA)"/>
    <property type="match status" value="1"/>
</dbReference>
<evidence type="ECO:0000313" key="8">
    <source>
        <dbReference type="EMBL" id="MBP1906470.1"/>
    </source>
</evidence>
<dbReference type="PROSITE" id="PS51093">
    <property type="entry name" value="PTS_EIIA_TYPE_1"/>
    <property type="match status" value="1"/>
</dbReference>
<dbReference type="PANTHER" id="PTHR45008">
    <property type="entry name" value="PTS SYSTEM GLUCOSE-SPECIFIC EIIA COMPONENT"/>
    <property type="match status" value="1"/>
</dbReference>
<keyword evidence="6" id="KW-0418">Kinase</keyword>
<evidence type="ECO:0000313" key="9">
    <source>
        <dbReference type="Proteomes" id="UP001519272"/>
    </source>
</evidence>
<gene>
    <name evidence="8" type="ORF">J2Z32_003120</name>
</gene>
<accession>A0ABS4FV68</accession>
<evidence type="ECO:0000256" key="1">
    <source>
        <dbReference type="ARBA" id="ARBA00004496"/>
    </source>
</evidence>